<keyword evidence="2" id="KW-0862">Zinc</keyword>
<sequence length="222" mass="24863">MPTALDDPPSRVYPLTASESPPMNIYSYSSKDFANPTVRAKRRQVKNACTNCQRACKKCDDARPCLRCVKYGIGDECVDSQRKERKKGVKRGPYKKRDGKDRAANNAEAQTGPPPVSNSATPPQVPQYTVPMPSYPAWYPAYTTQERPQDPAGALYPPAQYYLTPMPTHQDVADYQNQGYYQSSIYHSAPYMMQRTQLPYPVYSNAVPQKPGPNDVLSPHGH</sequence>
<evidence type="ECO:0000256" key="3">
    <source>
        <dbReference type="ARBA" id="ARBA00023015"/>
    </source>
</evidence>
<dbReference type="AlphaFoldDB" id="A0A4Y7TPB1"/>
<keyword evidence="1" id="KW-0479">Metal-binding</keyword>
<evidence type="ECO:0000256" key="5">
    <source>
        <dbReference type="ARBA" id="ARBA00023163"/>
    </source>
</evidence>
<dbReference type="OrthoDB" id="5575144at2759"/>
<dbReference type="SUPFAM" id="SSF57701">
    <property type="entry name" value="Zn2/Cys6 DNA-binding domain"/>
    <property type="match status" value="1"/>
</dbReference>
<accession>A0A4Y7TPB1</accession>
<evidence type="ECO:0000256" key="8">
    <source>
        <dbReference type="SAM" id="MobiDB-lite"/>
    </source>
</evidence>
<dbReference type="PROSITE" id="PS50048">
    <property type="entry name" value="ZN2_CY6_FUNGAL_2"/>
    <property type="match status" value="1"/>
</dbReference>
<dbReference type="PANTHER" id="PTHR47659">
    <property type="entry name" value="ZN(II)2CYS6 TRANSCRIPTION FACTOR (EUROFUNG)-RELATED"/>
    <property type="match status" value="1"/>
</dbReference>
<keyword evidence="4" id="KW-0238">DNA-binding</keyword>
<name>A0A4Y7TPB1_COPMI</name>
<evidence type="ECO:0000313" key="11">
    <source>
        <dbReference type="Proteomes" id="UP000298030"/>
    </source>
</evidence>
<keyword evidence="5" id="KW-0804">Transcription</keyword>
<feature type="region of interest" description="Disordered" evidence="8">
    <location>
        <begin position="82"/>
        <end position="128"/>
    </location>
</feature>
<dbReference type="STRING" id="71717.A0A4Y7TPB1"/>
<dbReference type="InterPro" id="IPR001138">
    <property type="entry name" value="Zn2Cys6_DnaBD"/>
</dbReference>
<feature type="compositionally biased region" description="Basic residues" evidence="8">
    <location>
        <begin position="83"/>
        <end position="94"/>
    </location>
</feature>
<evidence type="ECO:0000256" key="4">
    <source>
        <dbReference type="ARBA" id="ARBA00023125"/>
    </source>
</evidence>
<dbReference type="GO" id="GO:0008270">
    <property type="term" value="F:zinc ion binding"/>
    <property type="evidence" value="ECO:0007669"/>
    <property type="project" value="InterPro"/>
</dbReference>
<dbReference type="InterPro" id="IPR036864">
    <property type="entry name" value="Zn2-C6_fun-type_DNA-bd_sf"/>
</dbReference>
<dbReference type="CDD" id="cd00067">
    <property type="entry name" value="GAL4"/>
    <property type="match status" value="1"/>
</dbReference>
<evidence type="ECO:0000313" key="10">
    <source>
        <dbReference type="EMBL" id="TEB36053.1"/>
    </source>
</evidence>
<dbReference type="Proteomes" id="UP000298030">
    <property type="component" value="Unassembled WGS sequence"/>
</dbReference>
<keyword evidence="6" id="KW-0539">Nucleus</keyword>
<evidence type="ECO:0000256" key="6">
    <source>
        <dbReference type="ARBA" id="ARBA00023242"/>
    </source>
</evidence>
<dbReference type="GO" id="GO:0003677">
    <property type="term" value="F:DNA binding"/>
    <property type="evidence" value="ECO:0007669"/>
    <property type="project" value="UniProtKB-KW"/>
</dbReference>
<dbReference type="PANTHER" id="PTHR47659:SF7">
    <property type="entry name" value="FUNGAL TRANSCRIPTIONAL REGULATORY PROTEIN, N-TERMINAL DOMAIN-CONTAINING PROTEIN"/>
    <property type="match status" value="1"/>
</dbReference>
<dbReference type="InterPro" id="IPR050335">
    <property type="entry name" value="ERT1_acuK_gluconeogen_tf"/>
</dbReference>
<evidence type="ECO:0000256" key="7">
    <source>
        <dbReference type="ARBA" id="ARBA00040903"/>
    </source>
</evidence>
<feature type="region of interest" description="Disordered" evidence="8">
    <location>
        <begin position="1"/>
        <end position="21"/>
    </location>
</feature>
<feature type="domain" description="Zn(2)-C6 fungal-type" evidence="9">
    <location>
        <begin position="48"/>
        <end position="79"/>
    </location>
</feature>
<reference evidence="10 11" key="1">
    <citation type="journal article" date="2019" name="Nat. Ecol. Evol.">
        <title>Megaphylogeny resolves global patterns of mushroom evolution.</title>
        <authorList>
            <person name="Varga T."/>
            <person name="Krizsan K."/>
            <person name="Foldi C."/>
            <person name="Dima B."/>
            <person name="Sanchez-Garcia M."/>
            <person name="Sanchez-Ramirez S."/>
            <person name="Szollosi G.J."/>
            <person name="Szarkandi J.G."/>
            <person name="Papp V."/>
            <person name="Albert L."/>
            <person name="Andreopoulos W."/>
            <person name="Angelini C."/>
            <person name="Antonin V."/>
            <person name="Barry K.W."/>
            <person name="Bougher N.L."/>
            <person name="Buchanan P."/>
            <person name="Buyck B."/>
            <person name="Bense V."/>
            <person name="Catcheside P."/>
            <person name="Chovatia M."/>
            <person name="Cooper J."/>
            <person name="Damon W."/>
            <person name="Desjardin D."/>
            <person name="Finy P."/>
            <person name="Geml J."/>
            <person name="Haridas S."/>
            <person name="Hughes K."/>
            <person name="Justo A."/>
            <person name="Karasinski D."/>
            <person name="Kautmanova I."/>
            <person name="Kiss B."/>
            <person name="Kocsube S."/>
            <person name="Kotiranta H."/>
            <person name="LaButti K.M."/>
            <person name="Lechner B.E."/>
            <person name="Liimatainen K."/>
            <person name="Lipzen A."/>
            <person name="Lukacs Z."/>
            <person name="Mihaltcheva S."/>
            <person name="Morgado L.N."/>
            <person name="Niskanen T."/>
            <person name="Noordeloos M.E."/>
            <person name="Ohm R.A."/>
            <person name="Ortiz-Santana B."/>
            <person name="Ovrebo C."/>
            <person name="Racz N."/>
            <person name="Riley R."/>
            <person name="Savchenko A."/>
            <person name="Shiryaev A."/>
            <person name="Soop K."/>
            <person name="Spirin V."/>
            <person name="Szebenyi C."/>
            <person name="Tomsovsky M."/>
            <person name="Tulloss R.E."/>
            <person name="Uehling J."/>
            <person name="Grigoriev I.V."/>
            <person name="Vagvolgyi C."/>
            <person name="Papp T."/>
            <person name="Martin F.M."/>
            <person name="Miettinen O."/>
            <person name="Hibbett D.S."/>
            <person name="Nagy L.G."/>
        </authorList>
    </citation>
    <scope>NUCLEOTIDE SEQUENCE [LARGE SCALE GENOMIC DNA]</scope>
    <source>
        <strain evidence="10 11">FP101781</strain>
    </source>
</reference>
<dbReference type="Gene3D" id="4.10.240.10">
    <property type="entry name" value="Zn(2)-C6 fungal-type DNA-binding domain"/>
    <property type="match status" value="1"/>
</dbReference>
<evidence type="ECO:0000256" key="1">
    <source>
        <dbReference type="ARBA" id="ARBA00022723"/>
    </source>
</evidence>
<dbReference type="Pfam" id="PF00172">
    <property type="entry name" value="Zn_clus"/>
    <property type="match status" value="1"/>
</dbReference>
<evidence type="ECO:0000256" key="2">
    <source>
        <dbReference type="ARBA" id="ARBA00022833"/>
    </source>
</evidence>
<organism evidence="10 11">
    <name type="scientific">Coprinellus micaceus</name>
    <name type="common">Glistening ink-cap mushroom</name>
    <name type="synonym">Coprinus micaceus</name>
    <dbReference type="NCBI Taxonomy" id="71717"/>
    <lineage>
        <taxon>Eukaryota</taxon>
        <taxon>Fungi</taxon>
        <taxon>Dikarya</taxon>
        <taxon>Basidiomycota</taxon>
        <taxon>Agaricomycotina</taxon>
        <taxon>Agaricomycetes</taxon>
        <taxon>Agaricomycetidae</taxon>
        <taxon>Agaricales</taxon>
        <taxon>Agaricineae</taxon>
        <taxon>Psathyrellaceae</taxon>
        <taxon>Coprinellus</taxon>
    </lineage>
</organism>
<protein>
    <recommendedName>
        <fullName evidence="7">Transcription activator of gluconeogenesis ERT1</fullName>
    </recommendedName>
</protein>
<comment type="caution">
    <text evidence="10">The sequence shown here is derived from an EMBL/GenBank/DDBJ whole genome shotgun (WGS) entry which is preliminary data.</text>
</comment>
<gene>
    <name evidence="10" type="ORF">FA13DRAFT_1727608</name>
</gene>
<dbReference type="SMART" id="SM00066">
    <property type="entry name" value="GAL4"/>
    <property type="match status" value="1"/>
</dbReference>
<keyword evidence="3" id="KW-0805">Transcription regulation</keyword>
<dbReference type="GO" id="GO:0000981">
    <property type="term" value="F:DNA-binding transcription factor activity, RNA polymerase II-specific"/>
    <property type="evidence" value="ECO:0007669"/>
    <property type="project" value="InterPro"/>
</dbReference>
<keyword evidence="11" id="KW-1185">Reference proteome</keyword>
<proteinExistence type="predicted"/>
<evidence type="ECO:0000259" key="9">
    <source>
        <dbReference type="PROSITE" id="PS50048"/>
    </source>
</evidence>
<dbReference type="EMBL" id="QPFP01000006">
    <property type="protein sequence ID" value="TEB36053.1"/>
    <property type="molecule type" value="Genomic_DNA"/>
</dbReference>